<dbReference type="AlphaFoldDB" id="A0A1V0U621"/>
<organism evidence="2 3">
    <name type="scientific">Streptomyces violaceoruber</name>
    <dbReference type="NCBI Taxonomy" id="1935"/>
    <lineage>
        <taxon>Bacteria</taxon>
        <taxon>Bacillati</taxon>
        <taxon>Actinomycetota</taxon>
        <taxon>Actinomycetes</taxon>
        <taxon>Kitasatosporales</taxon>
        <taxon>Streptomycetaceae</taxon>
        <taxon>Streptomyces</taxon>
        <taxon>Streptomyces violaceoruber group</taxon>
    </lineage>
</organism>
<proteinExistence type="predicted"/>
<dbReference type="EMBL" id="CP020570">
    <property type="protein sequence ID" value="ARF60685.1"/>
    <property type="molecule type" value="Genomic_DNA"/>
</dbReference>
<name>A0A1V0U621_STRVN</name>
<dbReference type="Pfam" id="PF19458">
    <property type="entry name" value="DUF5995"/>
    <property type="match status" value="1"/>
</dbReference>
<sequence>MTQIEQSELPAGLGDPGPGGIPVIERMREWRSRWPAGGGVAVFNAAYLDAVERVDPDLGRAGFDDRGAAALLSARCAERYLSAVETAAAGGRPPECWRPLLPYRRHPGVRPAQWALGGLQAHVGHDLVLAVVDACRVLGCEPADLEGEFEQMGDLLALLEEHVHDVLLPGPDVLEVADPLTHLVHSWSLERAREAAWSAARTLWRLRAFPALAEEFRQRTDAGAGLVGRLLLTPCR</sequence>
<accession>A0A1V0U621</accession>
<feature type="region of interest" description="Disordered" evidence="1">
    <location>
        <begin position="1"/>
        <end position="20"/>
    </location>
</feature>
<gene>
    <name evidence="2" type="ORF">B1H20_04225</name>
</gene>
<dbReference type="KEGG" id="svu:B1H20_04225"/>
<dbReference type="RefSeq" id="WP_030116298.1">
    <property type="nucleotide sequence ID" value="NZ_CP020570.1"/>
</dbReference>
<dbReference type="OrthoDB" id="583431at2"/>
<protein>
    <submittedName>
        <fullName evidence="2">Uncharacterized protein</fullName>
    </submittedName>
</protein>
<reference evidence="2 3" key="1">
    <citation type="submission" date="2017-03" db="EMBL/GenBank/DDBJ databases">
        <title>Complete Genome Sequence of a natural compounds producer, Streptomyces violaceus S21.</title>
        <authorList>
            <person name="Zhong C."/>
            <person name="Zhao Z."/>
            <person name="Fu J."/>
            <person name="Zong G."/>
            <person name="Qin R."/>
            <person name="Cao G."/>
        </authorList>
    </citation>
    <scope>NUCLEOTIDE SEQUENCE [LARGE SCALE GENOMIC DNA]</scope>
    <source>
        <strain evidence="2 3">S21</strain>
    </source>
</reference>
<evidence type="ECO:0000313" key="2">
    <source>
        <dbReference type="EMBL" id="ARF60685.1"/>
    </source>
</evidence>
<dbReference type="InterPro" id="IPR046037">
    <property type="entry name" value="DUF5995"/>
</dbReference>
<dbReference type="STRING" id="1935.B1H20_04225"/>
<dbReference type="Proteomes" id="UP000192445">
    <property type="component" value="Chromosome"/>
</dbReference>
<evidence type="ECO:0000256" key="1">
    <source>
        <dbReference type="SAM" id="MobiDB-lite"/>
    </source>
</evidence>
<evidence type="ECO:0000313" key="3">
    <source>
        <dbReference type="Proteomes" id="UP000192445"/>
    </source>
</evidence>
<dbReference type="GeneID" id="63978711"/>